<evidence type="ECO:0000313" key="2">
    <source>
        <dbReference type="EMBL" id="KAF6220825.1"/>
    </source>
</evidence>
<reference evidence="2 3" key="1">
    <citation type="journal article" date="2020" name="Genomics">
        <title>Complete, high-quality genomes from long-read metagenomic sequencing of two wolf lichen thalli reveals enigmatic genome architecture.</title>
        <authorList>
            <person name="McKenzie S.K."/>
            <person name="Walston R.F."/>
            <person name="Allen J.L."/>
        </authorList>
    </citation>
    <scope>NUCLEOTIDE SEQUENCE [LARGE SCALE GENOMIC DNA]</scope>
    <source>
        <strain evidence="2">WasteWater1</strain>
    </source>
</reference>
<feature type="compositionally biased region" description="Polar residues" evidence="1">
    <location>
        <begin position="463"/>
        <end position="476"/>
    </location>
</feature>
<proteinExistence type="predicted"/>
<gene>
    <name evidence="2" type="ORF">HO133_002505</name>
</gene>
<evidence type="ECO:0000256" key="1">
    <source>
        <dbReference type="SAM" id="MobiDB-lite"/>
    </source>
</evidence>
<feature type="compositionally biased region" description="Basic and acidic residues" evidence="1">
    <location>
        <begin position="354"/>
        <end position="370"/>
    </location>
</feature>
<sequence>MSSHDYIDQDARYAQQLQAEEDARGAADGRPATDYPQQGHAPSPQANQQGGYQIGAGLPVNQQYMGADQTPGVQQGQHSSAGGAQGYGYAPPPQQQQHSSAEGAQDYTPPPQQMYASGMSGQGSQGYYPPPPPPGQHMPTSGAPGQDPAPSHQMPASGIPGQQSQEYYPPPPPQGQQMPSSGGPGQASQEYYPPPPQQSHAPAGVGLSGQSLNTGFQPPLPPRRPSAQSMNFGDDDPSSPIHYTRDPHKLVAYLVPFPKPVIKGVEPSSIPDRFLIYTPPPPPLSAPAEGEKEDKFHKVQRKWQNEVRAAKTSDAKTASWKGVKSKATKGISWAIGKTTSSNLDFVNRIPGAKSDSHDKHTEDGVNEGDTTHKTVGLEEMVLIYPSSYAASPEQVKAEFINTMMRTKSKAQRDSIIATGLLPVSGAIDLLATVVWPFGGLLEVDGVWAYSSIRGAKTARSVTKRLTSSTQSGNTHAQTEEQEMAGDKLRLTFTQSPRLEVLNHYLMARCRDYDHRHFPSVEVAPTESEVLAAIGWAPSQTGGNEKNWEDEQWETEEVKEDMKNTLGKASKEWDKWCKAFAKNPEKAIKK</sequence>
<feature type="compositionally biased region" description="Low complexity" evidence="1">
    <location>
        <begin position="175"/>
        <end position="191"/>
    </location>
</feature>
<name>A0A8H6CCF8_9LECA</name>
<dbReference type="EMBL" id="JACCJB010000015">
    <property type="protein sequence ID" value="KAF6220825.1"/>
    <property type="molecule type" value="Genomic_DNA"/>
</dbReference>
<comment type="caution">
    <text evidence="2">The sequence shown here is derived from an EMBL/GenBank/DDBJ whole genome shotgun (WGS) entry which is preliminary data.</text>
</comment>
<keyword evidence="3" id="KW-1185">Reference proteome</keyword>
<evidence type="ECO:0008006" key="4">
    <source>
        <dbReference type="Google" id="ProtNLM"/>
    </source>
</evidence>
<protein>
    <recommendedName>
        <fullName evidence="4">Secreted protein</fullName>
    </recommendedName>
</protein>
<dbReference type="AlphaFoldDB" id="A0A8H6CCF8"/>
<dbReference type="Proteomes" id="UP000593566">
    <property type="component" value="Unassembled WGS sequence"/>
</dbReference>
<dbReference type="GeneID" id="59330918"/>
<feature type="region of interest" description="Disordered" evidence="1">
    <location>
        <begin position="350"/>
        <end position="370"/>
    </location>
</feature>
<accession>A0A8H6CCF8</accession>
<organism evidence="2 3">
    <name type="scientific">Letharia lupina</name>
    <dbReference type="NCBI Taxonomy" id="560253"/>
    <lineage>
        <taxon>Eukaryota</taxon>
        <taxon>Fungi</taxon>
        <taxon>Dikarya</taxon>
        <taxon>Ascomycota</taxon>
        <taxon>Pezizomycotina</taxon>
        <taxon>Lecanoromycetes</taxon>
        <taxon>OSLEUM clade</taxon>
        <taxon>Lecanoromycetidae</taxon>
        <taxon>Lecanorales</taxon>
        <taxon>Lecanorineae</taxon>
        <taxon>Parmeliaceae</taxon>
        <taxon>Letharia</taxon>
    </lineage>
</organism>
<feature type="region of interest" description="Disordered" evidence="1">
    <location>
        <begin position="1"/>
        <end position="244"/>
    </location>
</feature>
<feature type="compositionally biased region" description="Basic and acidic residues" evidence="1">
    <location>
        <begin position="1"/>
        <end position="11"/>
    </location>
</feature>
<evidence type="ECO:0000313" key="3">
    <source>
        <dbReference type="Proteomes" id="UP000593566"/>
    </source>
</evidence>
<dbReference type="RefSeq" id="XP_037150260.1">
    <property type="nucleotide sequence ID" value="XM_037293431.1"/>
</dbReference>
<feature type="region of interest" description="Disordered" evidence="1">
    <location>
        <begin position="463"/>
        <end position="485"/>
    </location>
</feature>